<accession>A0A5B7JG02</accession>
<sequence>MKAVLTNPKVVFKCVKTNTKRNQMQKEMAIEVN</sequence>
<evidence type="ECO:0000313" key="2">
    <source>
        <dbReference type="Proteomes" id="UP000324222"/>
    </source>
</evidence>
<name>A0A5B7JG02_PORTR</name>
<organism evidence="1 2">
    <name type="scientific">Portunus trituberculatus</name>
    <name type="common">Swimming crab</name>
    <name type="synonym">Neptunus trituberculatus</name>
    <dbReference type="NCBI Taxonomy" id="210409"/>
    <lineage>
        <taxon>Eukaryota</taxon>
        <taxon>Metazoa</taxon>
        <taxon>Ecdysozoa</taxon>
        <taxon>Arthropoda</taxon>
        <taxon>Crustacea</taxon>
        <taxon>Multicrustacea</taxon>
        <taxon>Malacostraca</taxon>
        <taxon>Eumalacostraca</taxon>
        <taxon>Eucarida</taxon>
        <taxon>Decapoda</taxon>
        <taxon>Pleocyemata</taxon>
        <taxon>Brachyura</taxon>
        <taxon>Eubrachyura</taxon>
        <taxon>Portunoidea</taxon>
        <taxon>Portunidae</taxon>
        <taxon>Portuninae</taxon>
        <taxon>Portunus</taxon>
    </lineage>
</organism>
<dbReference type="Proteomes" id="UP000324222">
    <property type="component" value="Unassembled WGS sequence"/>
</dbReference>
<dbReference type="EMBL" id="VSRR010107990">
    <property type="protein sequence ID" value="MPC96951.1"/>
    <property type="molecule type" value="Genomic_DNA"/>
</dbReference>
<reference evidence="1 2" key="1">
    <citation type="submission" date="2019-05" db="EMBL/GenBank/DDBJ databases">
        <title>Another draft genome of Portunus trituberculatus and its Hox gene families provides insights of decapod evolution.</title>
        <authorList>
            <person name="Jeong J.-H."/>
            <person name="Song I."/>
            <person name="Kim S."/>
            <person name="Choi T."/>
            <person name="Kim D."/>
            <person name="Ryu S."/>
            <person name="Kim W."/>
        </authorList>
    </citation>
    <scope>NUCLEOTIDE SEQUENCE [LARGE SCALE GENOMIC DNA]</scope>
    <source>
        <tissue evidence="1">Muscle</tissue>
    </source>
</reference>
<protein>
    <submittedName>
        <fullName evidence="1">Uncharacterized protein</fullName>
    </submittedName>
</protein>
<evidence type="ECO:0000313" key="1">
    <source>
        <dbReference type="EMBL" id="MPC96951.1"/>
    </source>
</evidence>
<gene>
    <name evidence="1" type="ORF">E2C01_092234</name>
</gene>
<comment type="caution">
    <text evidence="1">The sequence shown here is derived from an EMBL/GenBank/DDBJ whole genome shotgun (WGS) entry which is preliminary data.</text>
</comment>
<dbReference type="AlphaFoldDB" id="A0A5B7JG02"/>
<proteinExistence type="predicted"/>
<keyword evidence="2" id="KW-1185">Reference proteome</keyword>